<gene>
    <name evidence="3" type="ORF">BE21_53770</name>
</gene>
<dbReference type="Pfam" id="PF02624">
    <property type="entry name" value="YcaO"/>
    <property type="match status" value="1"/>
</dbReference>
<dbReference type="PANTHER" id="PTHR37809">
    <property type="entry name" value="RIBOSOMAL PROTEIN S12 METHYLTHIOTRANSFERASE ACCESSORY FACTOR YCAO"/>
    <property type="match status" value="1"/>
</dbReference>
<dbReference type="EMBL" id="JEME01002836">
    <property type="protein sequence ID" value="KYG02993.1"/>
    <property type="molecule type" value="Genomic_DNA"/>
</dbReference>
<evidence type="ECO:0000259" key="2">
    <source>
        <dbReference type="PROSITE" id="PS51664"/>
    </source>
</evidence>
<dbReference type="Proteomes" id="UP000075502">
    <property type="component" value="Unassembled WGS sequence"/>
</dbReference>
<proteinExistence type="predicted"/>
<evidence type="ECO:0000256" key="1">
    <source>
        <dbReference type="SAM" id="MobiDB-lite"/>
    </source>
</evidence>
<feature type="domain" description="YcaO" evidence="2">
    <location>
        <begin position="82"/>
        <end position="424"/>
    </location>
</feature>
<protein>
    <recommendedName>
        <fullName evidence="2">YcaO domain-containing protein</fullName>
    </recommendedName>
</protein>
<evidence type="ECO:0000313" key="4">
    <source>
        <dbReference type="Proteomes" id="UP000075502"/>
    </source>
</evidence>
<accession>A0A150TE85</accession>
<evidence type="ECO:0000313" key="3">
    <source>
        <dbReference type="EMBL" id="KYG02993.1"/>
    </source>
</evidence>
<dbReference type="PANTHER" id="PTHR37809:SF1">
    <property type="entry name" value="RIBOSOMAL PROTEIN S12 METHYLTHIOTRANSFERASE ACCESSORY FACTOR YCAO"/>
    <property type="match status" value="1"/>
</dbReference>
<reference evidence="3 4" key="1">
    <citation type="submission" date="2014-02" db="EMBL/GenBank/DDBJ databases">
        <title>The small core and large imbalanced accessory genome model reveals a collaborative survival strategy of Sorangium cellulosum strains in nature.</title>
        <authorList>
            <person name="Han K."/>
            <person name="Peng R."/>
            <person name="Blom J."/>
            <person name="Li Y.-Z."/>
        </authorList>
    </citation>
    <scope>NUCLEOTIDE SEQUENCE [LARGE SCALE GENOMIC DNA]</scope>
    <source>
        <strain evidence="3 4">So0007-03</strain>
    </source>
</reference>
<dbReference type="Gene3D" id="3.30.1330.230">
    <property type="match status" value="2"/>
</dbReference>
<dbReference type="PROSITE" id="PS51664">
    <property type="entry name" value="YCAO"/>
    <property type="match status" value="1"/>
</dbReference>
<dbReference type="NCBIfam" id="TIGR00702">
    <property type="entry name" value="YcaO-type kinase domain"/>
    <property type="match status" value="1"/>
</dbReference>
<dbReference type="AlphaFoldDB" id="A0A150TE85"/>
<name>A0A150TE85_SORCE</name>
<feature type="region of interest" description="Disordered" evidence="1">
    <location>
        <begin position="1"/>
        <end position="29"/>
    </location>
</feature>
<sequence>MATSTNPGPAEQRSGPPPPAPKRYRAGTHRLVSPEETVERVRPLLPAMGITRIADVTGLDTLGVPVVMVTRPNARSIAVSQGKGSTLAAARASGVMESIEQWHAEHIQLPLKLGTVSELRHRHRLLDVHNLPRLSVVDFHDHLRLFWVAGLDLVTGAPTWVPFEVVHTDYALPLLAASGAFVMSSNGLASGNHPVEAVSHAICELIERDAATLWRLSGREQRRRSRVDPSTVDDLGCRALLEQVERAGVVPFLWEITSDIGVPAFCCTLVDRAPNMHRPIAPMVGFGCHPSRGVALLRAITEAAQSRLTVVSGVRDDVRARGNGPDDDLREASRFLEEHAGEPPQRSFDDAPDHAGETLDDDVAWEIERLRTAGLHQIVAVDLTRPELEIPVVRVVIPGLESLDDVPGYIPGARAQRRLSERRS</sequence>
<organism evidence="3 4">
    <name type="scientific">Sorangium cellulosum</name>
    <name type="common">Polyangium cellulosum</name>
    <dbReference type="NCBI Taxonomy" id="56"/>
    <lineage>
        <taxon>Bacteria</taxon>
        <taxon>Pseudomonadati</taxon>
        <taxon>Myxococcota</taxon>
        <taxon>Polyangia</taxon>
        <taxon>Polyangiales</taxon>
        <taxon>Polyangiaceae</taxon>
        <taxon>Sorangium</taxon>
    </lineage>
</organism>
<comment type="caution">
    <text evidence="3">The sequence shown here is derived from an EMBL/GenBank/DDBJ whole genome shotgun (WGS) entry which is preliminary data.</text>
</comment>
<dbReference type="InterPro" id="IPR003776">
    <property type="entry name" value="YcaO-like_dom"/>
</dbReference>